<evidence type="ECO:0000313" key="1">
    <source>
        <dbReference type="EMBL" id="OOR84913.1"/>
    </source>
</evidence>
<gene>
    <name evidence="1" type="ORF">B0180_02060</name>
</gene>
<organism evidence="1 2">
    <name type="scientific">Moraxella canis</name>
    <dbReference type="NCBI Taxonomy" id="90239"/>
    <lineage>
        <taxon>Bacteria</taxon>
        <taxon>Pseudomonadati</taxon>
        <taxon>Pseudomonadota</taxon>
        <taxon>Gammaproteobacteria</taxon>
        <taxon>Moraxellales</taxon>
        <taxon>Moraxellaceae</taxon>
        <taxon>Moraxella</taxon>
    </lineage>
</organism>
<protein>
    <submittedName>
        <fullName evidence="1">Uncharacterized protein</fullName>
    </submittedName>
</protein>
<comment type="caution">
    <text evidence="1">The sequence shown here is derived from an EMBL/GenBank/DDBJ whole genome shotgun (WGS) entry which is preliminary data.</text>
</comment>
<dbReference type="EMBL" id="MUXT01000002">
    <property type="protein sequence ID" value="OOR84913.1"/>
    <property type="molecule type" value="Genomic_DNA"/>
</dbReference>
<sequence>MGLFKKKKTFTSTDSASLFDPDQITDAQQIKKQAVKQWIFEGSQRPLHDYLLAASNNGLKARWDRLYDLVQNKNIYSEYRWNYSSKYIPQLNWKKGAELYLREKFPNQISEFLHIDHGDLRDLPTVEEEVRKRFKFSQVNTKHFHEILIQSNTNYVVVLVGSDYTLPSMFYNLTTYINKPYFLGYIDPKEGIVKSPDSLQRGYYLTNEKNFNDIPELANYPRVRALSKESYNFIKFRKIDYENLIHERLHENNTPTAELIALDAKVFLNDIPSSYIPQPFAEDNDEKPYEWFGAEFLNKQGKAQTYYEYIPDLRDHRIAELARSKVTKFSVAMYPPIPIRVSNHDMDGDSNLLSGNSSWGKLFLNTARRNQQLQGAADRLRYDRVYAAEALAILGFDIKELISSFRDSVGGDWGKLDEVWIYLTLPTPFNKSDYDDPTVNKYWILYNYLATKLYVNNYFKINQRHSYKSYGYMYNSPINQWAVKEASFEASSNKFQVRINIEDVARGGFLSNGLNLRNNYRNSVKDYVANSGSVPNYSGKEVFDIPKELLEYKIHYSGNPSNIHSSHVWFVPYNLYPYNKIVRAVSLPTLGGFARLEGASFNGFKRIGDITRHQPRIPIFKELLKYFSKTEQDILLQYAMQIHTYSEETVKVYRGWVKPFVKFGAIIVGIAVAVASSGGDGGSTYTALVALAKSIAVSIAINVVVKIAVSVGLISPKLAGYLQLVISVVMMAHGAGWDFSKILTAPNIMTAVNQAFNAYNKQKVFEIAETYKQIQDETVKYQTKMEELQAKQQMVDLGVAKDAQLYLNMPSYAPKVNLFETPEMMYARHDNINIVNISLGIVTNLSHGLLSKQQTPKLETVRDIQQEVEDVLLIT</sequence>
<accession>A0A1S9ZNH2</accession>
<reference evidence="1 2" key="1">
    <citation type="submission" date="2017-02" db="EMBL/GenBank/DDBJ databases">
        <title>Draft genome sequence of Moraxella canis CCUG 8415A type strain.</title>
        <authorList>
            <person name="Engstrom-Jakobsson H."/>
            <person name="Salva-Serra F."/>
            <person name="Thorell K."/>
            <person name="Gonzales-Siles L."/>
            <person name="Karlsson R."/>
            <person name="Boulund F."/>
            <person name="Engstrand L."/>
            <person name="Moore E."/>
        </authorList>
    </citation>
    <scope>NUCLEOTIDE SEQUENCE [LARGE SCALE GENOMIC DNA]</scope>
    <source>
        <strain evidence="1 2">CCUG 8415A</strain>
    </source>
</reference>
<evidence type="ECO:0000313" key="2">
    <source>
        <dbReference type="Proteomes" id="UP000190322"/>
    </source>
</evidence>
<dbReference type="RefSeq" id="WP_078255461.1">
    <property type="nucleotide sequence ID" value="NZ_MUXT01000002.1"/>
</dbReference>
<dbReference type="AlphaFoldDB" id="A0A1S9ZNH2"/>
<name>A0A1S9ZNH2_9GAMM</name>
<dbReference type="Proteomes" id="UP000190322">
    <property type="component" value="Unassembled WGS sequence"/>
</dbReference>
<proteinExistence type="predicted"/>